<evidence type="ECO:0000259" key="2">
    <source>
        <dbReference type="Pfam" id="PF05170"/>
    </source>
</evidence>
<dbReference type="EMBL" id="ANIE01000007">
    <property type="protein sequence ID" value="KEF30520.1"/>
    <property type="molecule type" value="Genomic_DNA"/>
</dbReference>
<dbReference type="PATRIC" id="fig|1137280.3.peg.2278"/>
<dbReference type="PANTHER" id="PTHR30441:SF4">
    <property type="entry name" value="PROTEIN ASMA"/>
    <property type="match status" value="1"/>
</dbReference>
<proteinExistence type="predicted"/>
<protein>
    <submittedName>
        <fullName evidence="3">A/G-specific adenine glycosylase</fullName>
    </submittedName>
</protein>
<dbReference type="OrthoDB" id="9766390at2"/>
<dbReference type="InterPro" id="IPR007844">
    <property type="entry name" value="AsmA"/>
</dbReference>
<dbReference type="GO" id="GO:0005886">
    <property type="term" value="C:plasma membrane"/>
    <property type="evidence" value="ECO:0007669"/>
    <property type="project" value="TreeGrafter"/>
</dbReference>
<reference evidence="3 4" key="1">
    <citation type="submission" date="2012-12" db="EMBL/GenBank/DDBJ databases">
        <title>Genome assembly of Marinobacter sp. AK21.</title>
        <authorList>
            <person name="Khatri I."/>
            <person name="Kumar R."/>
            <person name="Vaidya B."/>
            <person name="Subramanian S."/>
            <person name="Pinnaka A."/>
        </authorList>
    </citation>
    <scope>NUCLEOTIDE SEQUENCE [LARGE SCALE GENOMIC DNA]</scope>
    <source>
        <strain evidence="3 4">AK21</strain>
    </source>
</reference>
<sequence length="731" mass="78216">MKAVRYLLIAIIAVIVLAAAAIAIAMAVINPNDYKPQIEKAVEDQTNLDLILDGDIGWSFIPLGLELNNVEAKLEDNRFVALEQLVAEIDFWSLISMSPQVNTFTLNGLEANLEVNEQGQGNWTRIMPEKSADDAGTSGTDESDKSDEPETTASADNAESREPLNFNVENIQIGDARVHYEDKSTGQSVTLENFTVNASNITLGKEFPLEIGFRVETAKPQLEVDGSISARLAANEALNDFAVSGLNAVFDMAGEPFGGKSVTAEISGSAAANLDSETASLSGLEAKLANLTLQTDLNVKGFGDKTTLSGKLAIAEFSLKKLLDSLGQAPIETSDPDVLNALAFSTGLGGEPGKIALSDLSLKLDDTTFTGSGSYTLSNTGVVFNLQGDKLNADRYLPPTTESEQDASTEAPESQPQTAQNQPESDLLPLETLRTLLLDIDFGLGELVISNLTINEVKASTTAKNGVLKLDEFSGKMYEGSFGANATLDARTDNPTWNLGSDVSNIQTLPLLTDLAEVDMLSGGANLKVNVSSTGNRISALRNNADGQISFNLAEGQFRRMNLTRMACQGIALVNQDSLTTTDWGTTTPFNDMRGTLDINGNILNNTDLVASLAGMKLEGNGTVDLSKTELDYEAGLRIVGEIHRDQACRVTEYVENVVIPVECRGNFSEDPAGLCSFDGSRFRDTLKTIAANAAKAKAKEKVDEAKAKAEEKVKEKIGEELGDKLKGLFK</sequence>
<name>A0A072NBR6_9GAMM</name>
<dbReference type="GO" id="GO:0090313">
    <property type="term" value="P:regulation of protein targeting to membrane"/>
    <property type="evidence" value="ECO:0007669"/>
    <property type="project" value="TreeGrafter"/>
</dbReference>
<dbReference type="RefSeq" id="WP_036132244.1">
    <property type="nucleotide sequence ID" value="NZ_ANIE01000007.1"/>
</dbReference>
<organism evidence="3 4">
    <name type="scientific">Marinobacter nitratireducens</name>
    <dbReference type="NCBI Taxonomy" id="1137280"/>
    <lineage>
        <taxon>Bacteria</taxon>
        <taxon>Pseudomonadati</taxon>
        <taxon>Pseudomonadota</taxon>
        <taxon>Gammaproteobacteria</taxon>
        <taxon>Pseudomonadales</taxon>
        <taxon>Marinobacteraceae</taxon>
        <taxon>Marinobacter</taxon>
    </lineage>
</organism>
<keyword evidence="4" id="KW-1185">Reference proteome</keyword>
<gene>
    <name evidence="3" type="ORF">D777_02462</name>
</gene>
<evidence type="ECO:0000313" key="3">
    <source>
        <dbReference type="EMBL" id="KEF30520.1"/>
    </source>
</evidence>
<feature type="region of interest" description="Disordered" evidence="1">
    <location>
        <begin position="128"/>
        <end position="164"/>
    </location>
</feature>
<evidence type="ECO:0000256" key="1">
    <source>
        <dbReference type="SAM" id="MobiDB-lite"/>
    </source>
</evidence>
<feature type="region of interest" description="Disordered" evidence="1">
    <location>
        <begin position="393"/>
        <end position="426"/>
    </location>
</feature>
<dbReference type="PANTHER" id="PTHR30441">
    <property type="entry name" value="DUF748 DOMAIN-CONTAINING PROTEIN"/>
    <property type="match status" value="1"/>
</dbReference>
<dbReference type="AlphaFoldDB" id="A0A072NBR6"/>
<evidence type="ECO:0000313" key="4">
    <source>
        <dbReference type="Proteomes" id="UP000035057"/>
    </source>
</evidence>
<feature type="compositionally biased region" description="Polar residues" evidence="1">
    <location>
        <begin position="400"/>
        <end position="424"/>
    </location>
</feature>
<dbReference type="STRING" id="1137280.D777_02462"/>
<dbReference type="InterPro" id="IPR052894">
    <property type="entry name" value="AsmA-related"/>
</dbReference>
<dbReference type="Pfam" id="PF05170">
    <property type="entry name" value="AsmA"/>
    <property type="match status" value="1"/>
</dbReference>
<dbReference type="Proteomes" id="UP000035057">
    <property type="component" value="Unassembled WGS sequence"/>
</dbReference>
<feature type="domain" description="AsmA" evidence="2">
    <location>
        <begin position="1"/>
        <end position="608"/>
    </location>
</feature>
<accession>A0A072NBR6</accession>
<comment type="caution">
    <text evidence="3">The sequence shown here is derived from an EMBL/GenBank/DDBJ whole genome shotgun (WGS) entry which is preliminary data.</text>
</comment>